<accession>A0A662ZJS1</accession>
<evidence type="ECO:0000256" key="4">
    <source>
        <dbReference type="ARBA" id="ARBA00012961"/>
    </source>
</evidence>
<organism evidence="15 16">
    <name type="scientific">Ruminobacter amylophilus</name>
    <dbReference type="NCBI Taxonomy" id="867"/>
    <lineage>
        <taxon>Bacteria</taxon>
        <taxon>Pseudomonadati</taxon>
        <taxon>Pseudomonadota</taxon>
        <taxon>Gammaproteobacteria</taxon>
        <taxon>Aeromonadales</taxon>
        <taxon>Succinivibrionaceae</taxon>
        <taxon>Ruminobacter</taxon>
    </lineage>
</organism>
<comment type="similarity">
    <text evidence="3 13">Belongs to the guanylate kinase family.</text>
</comment>
<comment type="function">
    <text evidence="1 13">Essential for recycling GMP and indirectly, cGMP.</text>
</comment>
<evidence type="ECO:0000256" key="3">
    <source>
        <dbReference type="ARBA" id="ARBA00005790"/>
    </source>
</evidence>
<evidence type="ECO:0000256" key="8">
    <source>
        <dbReference type="ARBA" id="ARBA00022741"/>
    </source>
</evidence>
<evidence type="ECO:0000256" key="2">
    <source>
        <dbReference type="ARBA" id="ARBA00004496"/>
    </source>
</evidence>
<evidence type="ECO:0000256" key="12">
    <source>
        <dbReference type="ARBA" id="ARBA00048594"/>
    </source>
</evidence>
<evidence type="ECO:0000313" key="15">
    <source>
        <dbReference type="EMBL" id="SFP52535.1"/>
    </source>
</evidence>
<dbReference type="SUPFAM" id="SSF52540">
    <property type="entry name" value="P-loop containing nucleoside triphosphate hydrolases"/>
    <property type="match status" value="1"/>
</dbReference>
<dbReference type="Gene3D" id="3.40.50.300">
    <property type="entry name" value="P-loop containing nucleotide triphosphate hydrolases"/>
    <property type="match status" value="1"/>
</dbReference>
<dbReference type="AlphaFoldDB" id="A0A662ZJS1"/>
<keyword evidence="16" id="KW-1185">Reference proteome</keyword>
<keyword evidence="10 13" id="KW-0067">ATP-binding</keyword>
<evidence type="ECO:0000256" key="7">
    <source>
        <dbReference type="ARBA" id="ARBA00022679"/>
    </source>
</evidence>
<evidence type="ECO:0000256" key="11">
    <source>
        <dbReference type="ARBA" id="ARBA00030128"/>
    </source>
</evidence>
<dbReference type="InterPro" id="IPR008144">
    <property type="entry name" value="Guanylate_kin-like_dom"/>
</dbReference>
<keyword evidence="9 13" id="KW-0418">Kinase</keyword>
<evidence type="ECO:0000256" key="10">
    <source>
        <dbReference type="ARBA" id="ARBA00022840"/>
    </source>
</evidence>
<keyword evidence="8 13" id="KW-0547">Nucleotide-binding</keyword>
<evidence type="ECO:0000256" key="13">
    <source>
        <dbReference type="HAMAP-Rule" id="MF_00328"/>
    </source>
</evidence>
<dbReference type="PROSITE" id="PS50052">
    <property type="entry name" value="GUANYLATE_KINASE_2"/>
    <property type="match status" value="1"/>
</dbReference>
<proteinExistence type="inferred from homology"/>
<comment type="subcellular location">
    <subcellularLocation>
        <location evidence="2 13">Cytoplasm</location>
    </subcellularLocation>
</comment>
<dbReference type="FunFam" id="3.40.50.300:FF:000855">
    <property type="entry name" value="Guanylate kinase"/>
    <property type="match status" value="1"/>
</dbReference>
<dbReference type="PANTHER" id="PTHR23117">
    <property type="entry name" value="GUANYLATE KINASE-RELATED"/>
    <property type="match status" value="1"/>
</dbReference>
<comment type="catalytic activity">
    <reaction evidence="12 13">
        <text>GMP + ATP = GDP + ADP</text>
        <dbReference type="Rhea" id="RHEA:20780"/>
        <dbReference type="ChEBI" id="CHEBI:30616"/>
        <dbReference type="ChEBI" id="CHEBI:58115"/>
        <dbReference type="ChEBI" id="CHEBI:58189"/>
        <dbReference type="ChEBI" id="CHEBI:456216"/>
        <dbReference type="EC" id="2.7.4.8"/>
    </reaction>
</comment>
<evidence type="ECO:0000313" key="16">
    <source>
        <dbReference type="Proteomes" id="UP000243745"/>
    </source>
</evidence>
<gene>
    <name evidence="13" type="primary">gmk</name>
    <name evidence="15" type="ORF">SAMN02910344_01623</name>
</gene>
<keyword evidence="7 13" id="KW-0808">Transferase</keyword>
<dbReference type="InterPro" id="IPR008145">
    <property type="entry name" value="GK/Ca_channel_bsu"/>
</dbReference>
<dbReference type="SMART" id="SM00072">
    <property type="entry name" value="GuKc"/>
    <property type="match status" value="1"/>
</dbReference>
<dbReference type="GO" id="GO:0005524">
    <property type="term" value="F:ATP binding"/>
    <property type="evidence" value="ECO:0007669"/>
    <property type="project" value="UniProtKB-UniRule"/>
</dbReference>
<dbReference type="PANTHER" id="PTHR23117:SF13">
    <property type="entry name" value="GUANYLATE KINASE"/>
    <property type="match status" value="1"/>
</dbReference>
<dbReference type="EMBL" id="FOXF01000032">
    <property type="protein sequence ID" value="SFP52535.1"/>
    <property type="molecule type" value="Genomic_DNA"/>
</dbReference>
<evidence type="ECO:0000256" key="6">
    <source>
        <dbReference type="ARBA" id="ARBA00022490"/>
    </source>
</evidence>
<dbReference type="GO" id="GO:0005829">
    <property type="term" value="C:cytosol"/>
    <property type="evidence" value="ECO:0007669"/>
    <property type="project" value="TreeGrafter"/>
</dbReference>
<dbReference type="Gene3D" id="3.30.63.10">
    <property type="entry name" value="Guanylate Kinase phosphate binding domain"/>
    <property type="match status" value="1"/>
</dbReference>
<evidence type="ECO:0000256" key="5">
    <source>
        <dbReference type="ARBA" id="ARBA00016296"/>
    </source>
</evidence>
<keyword evidence="6 13" id="KW-0963">Cytoplasm</keyword>
<dbReference type="Proteomes" id="UP000243745">
    <property type="component" value="Unassembled WGS sequence"/>
</dbReference>
<feature type="binding site" evidence="13">
    <location>
        <begin position="10"/>
        <end position="17"/>
    </location>
    <ligand>
        <name>ATP</name>
        <dbReference type="ChEBI" id="CHEBI:30616"/>
    </ligand>
</feature>
<dbReference type="OrthoDB" id="9808150at2"/>
<evidence type="ECO:0000256" key="9">
    <source>
        <dbReference type="ARBA" id="ARBA00022777"/>
    </source>
</evidence>
<dbReference type="NCBIfam" id="TIGR03263">
    <property type="entry name" value="guanyl_kin"/>
    <property type="match status" value="1"/>
</dbReference>
<dbReference type="RefSeq" id="WP_093142668.1">
    <property type="nucleotide sequence ID" value="NZ_FOXF01000032.1"/>
</dbReference>
<sequence>MKGTLYIISSPSGAGKSSLLKALFEQHNNDNSMYLSVSHTTRPPRPGEVDHVHYHFVSVDEFKNLINRNAFYEWAQVFDKYYGTSKELVQQALNNGQDVFLDIDWQGARQMRKMEPEAKSIFILPPSLEELHNRLVKRAQDSEEVIANRMNKAQREISHYNEYDYCLINDNFEKALNDLWCIINANRHSRTIIENNEKAILDNLLANYTEQNN</sequence>
<dbReference type="CDD" id="cd00071">
    <property type="entry name" value="GMPK"/>
    <property type="match status" value="1"/>
</dbReference>
<dbReference type="FunFam" id="3.30.63.10:FF:000002">
    <property type="entry name" value="Guanylate kinase 1"/>
    <property type="match status" value="1"/>
</dbReference>
<dbReference type="GO" id="GO:0004385">
    <property type="term" value="F:GMP kinase activity"/>
    <property type="evidence" value="ECO:0007669"/>
    <property type="project" value="UniProtKB-UniRule"/>
</dbReference>
<protein>
    <recommendedName>
        <fullName evidence="5 13">Guanylate kinase</fullName>
        <ecNumber evidence="4 13">2.7.4.8</ecNumber>
    </recommendedName>
    <alternativeName>
        <fullName evidence="11 13">GMP kinase</fullName>
    </alternativeName>
</protein>
<feature type="domain" description="Guanylate kinase-like" evidence="14">
    <location>
        <begin position="3"/>
        <end position="184"/>
    </location>
</feature>
<evidence type="ECO:0000259" key="14">
    <source>
        <dbReference type="PROSITE" id="PS50052"/>
    </source>
</evidence>
<evidence type="ECO:0000256" key="1">
    <source>
        <dbReference type="ARBA" id="ARBA00003531"/>
    </source>
</evidence>
<dbReference type="HAMAP" id="MF_00328">
    <property type="entry name" value="Guanylate_kinase"/>
    <property type="match status" value="1"/>
</dbReference>
<name>A0A662ZJS1_9GAMM</name>
<reference evidence="15 16" key="1">
    <citation type="submission" date="2016-10" db="EMBL/GenBank/DDBJ databases">
        <authorList>
            <person name="Varghese N."/>
            <person name="Submissions S."/>
        </authorList>
    </citation>
    <scope>NUCLEOTIDE SEQUENCE [LARGE SCALE GENOMIC DNA]</scope>
    <source>
        <strain evidence="15 16">DSM 1361</strain>
    </source>
</reference>
<dbReference type="EC" id="2.7.4.8" evidence="4 13"/>
<dbReference type="InterPro" id="IPR027417">
    <property type="entry name" value="P-loop_NTPase"/>
</dbReference>
<dbReference type="Pfam" id="PF00625">
    <property type="entry name" value="Guanylate_kin"/>
    <property type="match status" value="1"/>
</dbReference>
<dbReference type="InterPro" id="IPR017665">
    <property type="entry name" value="Guanylate_kinase"/>
</dbReference>